<organism evidence="1 2">
    <name type="scientific">Penicillium salamii</name>
    <dbReference type="NCBI Taxonomy" id="1612424"/>
    <lineage>
        <taxon>Eukaryota</taxon>
        <taxon>Fungi</taxon>
        <taxon>Dikarya</taxon>
        <taxon>Ascomycota</taxon>
        <taxon>Pezizomycotina</taxon>
        <taxon>Eurotiomycetes</taxon>
        <taxon>Eurotiomycetidae</taxon>
        <taxon>Eurotiales</taxon>
        <taxon>Aspergillaceae</taxon>
        <taxon>Penicillium</taxon>
    </lineage>
</organism>
<comment type="caution">
    <text evidence="1">The sequence shown here is derived from an EMBL/GenBank/DDBJ whole genome shotgun (WGS) entry which is preliminary data.</text>
</comment>
<reference evidence="1" key="1">
    <citation type="submission" date="2021-07" db="EMBL/GenBank/DDBJ databases">
        <authorList>
            <person name="Branca A.L. A."/>
        </authorList>
    </citation>
    <scope>NUCLEOTIDE SEQUENCE</scope>
</reference>
<gene>
    <name evidence="1" type="ORF">PSALAMII_LOCUS9552</name>
</gene>
<evidence type="ECO:0000313" key="1">
    <source>
        <dbReference type="EMBL" id="CAG8414597.1"/>
    </source>
</evidence>
<sequence>MCPLYANFPLLFDWGSKLGHNMTSVRIPGNEPLNGIQIFCRCFRMNAWKF</sequence>
<accession>A0A9W4JR91</accession>
<dbReference type="AlphaFoldDB" id="A0A9W4JR91"/>
<name>A0A9W4JR91_9EURO</name>
<evidence type="ECO:0000313" key="2">
    <source>
        <dbReference type="Proteomes" id="UP001152646"/>
    </source>
</evidence>
<protein>
    <submittedName>
        <fullName evidence="1">Uncharacterized protein</fullName>
    </submittedName>
</protein>
<dbReference type="Proteomes" id="UP001152646">
    <property type="component" value="Unassembled WGS sequence"/>
</dbReference>
<dbReference type="EMBL" id="CAJVPA010000228">
    <property type="protein sequence ID" value="CAG8414597.1"/>
    <property type="molecule type" value="Genomic_DNA"/>
</dbReference>
<proteinExistence type="predicted"/>